<organism evidence="2 3">
    <name type="scientific">Mycena venus</name>
    <dbReference type="NCBI Taxonomy" id="2733690"/>
    <lineage>
        <taxon>Eukaryota</taxon>
        <taxon>Fungi</taxon>
        <taxon>Dikarya</taxon>
        <taxon>Basidiomycota</taxon>
        <taxon>Agaricomycotina</taxon>
        <taxon>Agaricomycetes</taxon>
        <taxon>Agaricomycetidae</taxon>
        <taxon>Agaricales</taxon>
        <taxon>Marasmiineae</taxon>
        <taxon>Mycenaceae</taxon>
        <taxon>Mycena</taxon>
    </lineage>
</organism>
<gene>
    <name evidence="2" type="ORF">MVEN_00191700</name>
</gene>
<dbReference type="AlphaFoldDB" id="A0A8H6Z1E5"/>
<dbReference type="EMBL" id="JACAZI010000002">
    <property type="protein sequence ID" value="KAF7368674.1"/>
    <property type="molecule type" value="Genomic_DNA"/>
</dbReference>
<dbReference type="OrthoDB" id="3018573at2759"/>
<feature type="region of interest" description="Disordered" evidence="1">
    <location>
        <begin position="61"/>
        <end position="91"/>
    </location>
</feature>
<proteinExistence type="predicted"/>
<protein>
    <submittedName>
        <fullName evidence="2">Uncharacterized protein</fullName>
    </submittedName>
</protein>
<feature type="compositionally biased region" description="Polar residues" evidence="1">
    <location>
        <begin position="1"/>
        <end position="12"/>
    </location>
</feature>
<reference evidence="2" key="1">
    <citation type="submission" date="2020-05" db="EMBL/GenBank/DDBJ databases">
        <title>Mycena genomes resolve the evolution of fungal bioluminescence.</title>
        <authorList>
            <person name="Tsai I.J."/>
        </authorList>
    </citation>
    <scope>NUCLEOTIDE SEQUENCE</scope>
    <source>
        <strain evidence="2">CCC161011</strain>
    </source>
</reference>
<dbReference type="Proteomes" id="UP000620124">
    <property type="component" value="Unassembled WGS sequence"/>
</dbReference>
<evidence type="ECO:0000313" key="3">
    <source>
        <dbReference type="Proteomes" id="UP000620124"/>
    </source>
</evidence>
<feature type="compositionally biased region" description="Acidic residues" evidence="1">
    <location>
        <begin position="69"/>
        <end position="89"/>
    </location>
</feature>
<name>A0A8H6Z1E5_9AGAR</name>
<sequence>MTDLNNEGPSGNQQQPPPPPRKRRTHKSPIIIAALADLPKSLKKKKNAEIVERNAEREFKRAEHVDDPTNCEDASDDESLITVSDDEDAASPTTRLADIMEKLTPTSRKVLIRATLTNKRQRDNDDVTKSEARRQVKKLCEEVEIDPGMSLPIAFNNVLHDLYSHGVYIPPLALHDA</sequence>
<feature type="region of interest" description="Disordered" evidence="1">
    <location>
        <begin position="1"/>
        <end position="28"/>
    </location>
</feature>
<accession>A0A8H6Z1E5</accession>
<comment type="caution">
    <text evidence="2">The sequence shown here is derived from an EMBL/GenBank/DDBJ whole genome shotgun (WGS) entry which is preliminary data.</text>
</comment>
<evidence type="ECO:0000256" key="1">
    <source>
        <dbReference type="SAM" id="MobiDB-lite"/>
    </source>
</evidence>
<evidence type="ECO:0000313" key="2">
    <source>
        <dbReference type="EMBL" id="KAF7368674.1"/>
    </source>
</evidence>
<keyword evidence="3" id="KW-1185">Reference proteome</keyword>